<keyword evidence="2" id="KW-1185">Reference proteome</keyword>
<organism evidence="1 2">
    <name type="scientific">Leucocoprinus leucothites</name>
    <dbReference type="NCBI Taxonomy" id="201217"/>
    <lineage>
        <taxon>Eukaryota</taxon>
        <taxon>Fungi</taxon>
        <taxon>Dikarya</taxon>
        <taxon>Basidiomycota</taxon>
        <taxon>Agaricomycotina</taxon>
        <taxon>Agaricomycetes</taxon>
        <taxon>Agaricomycetidae</taxon>
        <taxon>Agaricales</taxon>
        <taxon>Agaricineae</taxon>
        <taxon>Agaricaceae</taxon>
        <taxon>Leucocoprinus</taxon>
    </lineage>
</organism>
<comment type="caution">
    <text evidence="1">The sequence shown here is derived from an EMBL/GenBank/DDBJ whole genome shotgun (WGS) entry which is preliminary data.</text>
</comment>
<reference evidence="1 2" key="1">
    <citation type="journal article" date="2020" name="ISME J.">
        <title>Uncovering the hidden diversity of litter-decomposition mechanisms in mushroom-forming fungi.</title>
        <authorList>
            <person name="Floudas D."/>
            <person name="Bentzer J."/>
            <person name="Ahren D."/>
            <person name="Johansson T."/>
            <person name="Persson P."/>
            <person name="Tunlid A."/>
        </authorList>
    </citation>
    <scope>NUCLEOTIDE SEQUENCE [LARGE SCALE GENOMIC DNA]</scope>
    <source>
        <strain evidence="1 2">CBS 146.42</strain>
    </source>
</reference>
<evidence type="ECO:0000313" key="2">
    <source>
        <dbReference type="Proteomes" id="UP000559027"/>
    </source>
</evidence>
<gene>
    <name evidence="1" type="ORF">D9756_010867</name>
</gene>
<evidence type="ECO:0000313" key="1">
    <source>
        <dbReference type="EMBL" id="KAF5345793.1"/>
    </source>
</evidence>
<dbReference type="EMBL" id="JAACJO010000039">
    <property type="protein sequence ID" value="KAF5345793.1"/>
    <property type="molecule type" value="Genomic_DNA"/>
</dbReference>
<proteinExistence type="predicted"/>
<dbReference type="Proteomes" id="UP000559027">
    <property type="component" value="Unassembled WGS sequence"/>
</dbReference>
<accession>A0A8H5FR97</accession>
<sequence>MNTWATDLAPYIDKVRACTSTLPTAAGPPKSLHISMPRAYQRPAEPDSIRRSTALVRNSHPQIISSGPDRNNPGVFSRFNDLPRELQRDIFEIAYRLSPEYPANWVHISRQIKEWLEPLVYDDCRFFMSRHWRLERYKRTYDSKPKEFYAKNVRRIFIDENLRDNDCIELKLLRICDNLTSLECWARLPLKDLVDILTTKKWSNLKVLCLNIDLIPRDETTFHLALFQHVTHLDIKSQDQQLPSWEGLQSLENLTHMRVNMPDKEEFDFDELVARRIVDEVYDIASEARKHFPANLKYFIILVPFGRLYCVLTRGRSETEVDQWDRLAELGFGKFDQRILLSSCDDWETWQEASPVEVFNLEQAFTLLEYPNLEFPTWPRVHVDVNDTWEAFV</sequence>
<name>A0A8H5FR97_9AGAR</name>
<dbReference type="OrthoDB" id="3145912at2759"/>
<protein>
    <submittedName>
        <fullName evidence="1">Uncharacterized protein</fullName>
    </submittedName>
</protein>
<dbReference type="AlphaFoldDB" id="A0A8H5FR97"/>